<evidence type="ECO:0000256" key="1">
    <source>
        <dbReference type="ARBA" id="ARBA00022737"/>
    </source>
</evidence>
<name>A0A9X0HI90_SOLP1</name>
<feature type="transmembrane region" description="Helical" evidence="5">
    <location>
        <begin position="12"/>
        <end position="29"/>
    </location>
</feature>
<dbReference type="PANTHER" id="PTHR44186:SF1">
    <property type="entry name" value="BARDET-BIEDL SYNDROME 4 PROTEIN"/>
    <property type="match status" value="1"/>
</dbReference>
<keyword evidence="7" id="KW-1185">Reference proteome</keyword>
<comment type="caution">
    <text evidence="6">The sequence shown here is derived from an EMBL/GenBank/DDBJ whole genome shotgun (WGS) entry which is preliminary data.</text>
</comment>
<feature type="compositionally biased region" description="Polar residues" evidence="4">
    <location>
        <begin position="75"/>
        <end position="84"/>
    </location>
</feature>
<evidence type="ECO:0000256" key="5">
    <source>
        <dbReference type="SAM" id="Phobius"/>
    </source>
</evidence>
<keyword evidence="1" id="KW-0677">Repeat</keyword>
<dbReference type="SUPFAM" id="SSF48452">
    <property type="entry name" value="TPR-like"/>
    <property type="match status" value="1"/>
</dbReference>
<dbReference type="AlphaFoldDB" id="A0A9X0HI90"/>
<evidence type="ECO:0000313" key="7">
    <source>
        <dbReference type="Proteomes" id="UP000054223"/>
    </source>
</evidence>
<proteinExistence type="predicted"/>
<gene>
    <name evidence="6" type="ORF">ASU33_02875</name>
</gene>
<keyword evidence="5" id="KW-0812">Transmembrane</keyword>
<evidence type="ECO:0000256" key="3">
    <source>
        <dbReference type="PROSITE-ProRule" id="PRU00339"/>
    </source>
</evidence>
<reference evidence="6 7" key="1">
    <citation type="submission" date="2015-11" db="EMBL/GenBank/DDBJ databases">
        <title>Solirubrum puertoriconensis gen. nov. an environmental bacteria isolated in Puerto Rico.</title>
        <authorList>
            <person name="Cuebas-Irizarry M.F."/>
            <person name="Montalvo-Rodriguez R."/>
        </authorList>
    </citation>
    <scope>NUCLEOTIDE SEQUENCE [LARGE SCALE GENOMIC DNA]</scope>
    <source>
        <strain evidence="6 7">MC1A</strain>
    </source>
</reference>
<keyword evidence="5" id="KW-1133">Transmembrane helix</keyword>
<dbReference type="SMART" id="SM00028">
    <property type="entry name" value="TPR"/>
    <property type="match status" value="4"/>
</dbReference>
<dbReference type="PANTHER" id="PTHR44186">
    <property type="match status" value="1"/>
</dbReference>
<dbReference type="PROSITE" id="PS50005">
    <property type="entry name" value="TPR"/>
    <property type="match status" value="1"/>
</dbReference>
<dbReference type="InterPro" id="IPR019734">
    <property type="entry name" value="TPR_rpt"/>
</dbReference>
<dbReference type="Pfam" id="PF13432">
    <property type="entry name" value="TPR_16"/>
    <property type="match status" value="2"/>
</dbReference>
<protein>
    <submittedName>
        <fullName evidence="6">Uncharacterized protein</fullName>
    </submittedName>
</protein>
<dbReference type="InterPro" id="IPR011990">
    <property type="entry name" value="TPR-like_helical_dom_sf"/>
</dbReference>
<feature type="region of interest" description="Disordered" evidence="4">
    <location>
        <begin position="37"/>
        <end position="87"/>
    </location>
</feature>
<evidence type="ECO:0000313" key="6">
    <source>
        <dbReference type="EMBL" id="KUG06317.1"/>
    </source>
</evidence>
<dbReference type="Gene3D" id="1.25.40.10">
    <property type="entry name" value="Tetratricopeptide repeat domain"/>
    <property type="match status" value="1"/>
</dbReference>
<dbReference type="Proteomes" id="UP000054223">
    <property type="component" value="Unassembled WGS sequence"/>
</dbReference>
<sequence>MANGRSSFSPQLLILILAAAVVVGLFLLPKGVVKPKEGKGEAARDAAATSAPNGGGPNTNGSKTEASSGPVPASQGVTAQQPHTMASAEQRKGLNTLVARYRTAQGAAKLTVATDLAKQYQSVQRFDSAGYYYEQVAQAKPGEQAWKRAADQYFEAYSFAATEERAKMLGGKARELYEKVLKQNPQNLDAKTNLGMALMASENPVQGIMMLREVLAADPKNEKALYNLGILSLQSNQPEKAVERFQELVKVNPKNVNGLFYLGVSLAQSGKKEAARQAFLKAKSISNDPGLLTSVNEELQKL</sequence>
<dbReference type="EMBL" id="LNAL01000008">
    <property type="protein sequence ID" value="KUG06317.1"/>
    <property type="molecule type" value="Genomic_DNA"/>
</dbReference>
<dbReference type="RefSeq" id="WP_059072013.1">
    <property type="nucleotide sequence ID" value="NZ_LNAL01000008.1"/>
</dbReference>
<feature type="repeat" description="TPR" evidence="3">
    <location>
        <begin position="222"/>
        <end position="255"/>
    </location>
</feature>
<evidence type="ECO:0000256" key="4">
    <source>
        <dbReference type="SAM" id="MobiDB-lite"/>
    </source>
</evidence>
<organism evidence="6 7">
    <name type="scientific">Solirubrum puertoriconensis</name>
    <dbReference type="NCBI Taxonomy" id="1751427"/>
    <lineage>
        <taxon>Bacteria</taxon>
        <taxon>Pseudomonadati</taxon>
        <taxon>Bacteroidota</taxon>
        <taxon>Cytophagia</taxon>
        <taxon>Cytophagales</taxon>
    </lineage>
</organism>
<evidence type="ECO:0000256" key="2">
    <source>
        <dbReference type="ARBA" id="ARBA00022803"/>
    </source>
</evidence>
<keyword evidence="2 3" id="KW-0802">TPR repeat</keyword>
<keyword evidence="5" id="KW-0472">Membrane</keyword>
<accession>A0A9X0HI90</accession>